<dbReference type="RefSeq" id="WP_182998972.1">
    <property type="nucleotide sequence ID" value="NZ_JABEQJ010000032.1"/>
</dbReference>
<sequence length="339" mass="35197">MLAMLALALLDGAAWQAAQRTLDQMAARWSAQLRREGWTVRPGTPARGGSPLTARLTLQDPRLEGPAAGRTVAWGARTVALSLSLLHPLTLRIGLEGPQAARLAGPGPLLALRAQGDGLRFGLPLGLSHGLSPDAMAGHATWAARSLALQVLAADGRTTDLRLHDLAGRLLWNGRAGPDASRLALTARAAMLDLPPTWPLPPTPAEAHRLSDTGLTLSLPGGGGSTLLVQDLHARWMHLSLAVAGRARLPATGGANGTFTLTVAGIGRTVRTLDQAGALSPDWARAVTAIDRLARGSPGDAAPDAPPPTDRRLSLPLRLQGGTLFLGAMALGHMADLLP</sequence>
<protein>
    <submittedName>
        <fullName evidence="2">DUF2125 domain-containing protein</fullName>
    </submittedName>
</protein>
<dbReference type="Proteomes" id="UP000589085">
    <property type="component" value="Unassembled WGS sequence"/>
</dbReference>
<dbReference type="InterPro" id="IPR018666">
    <property type="entry name" value="DUF2125"/>
</dbReference>
<proteinExistence type="predicted"/>
<evidence type="ECO:0000313" key="3">
    <source>
        <dbReference type="Proteomes" id="UP000589085"/>
    </source>
</evidence>
<evidence type="ECO:0000313" key="2">
    <source>
        <dbReference type="EMBL" id="MBB2162143.1"/>
    </source>
</evidence>
<accession>A0A7W4IFY0</accession>
<reference evidence="2 3" key="1">
    <citation type="submission" date="2020-04" db="EMBL/GenBank/DDBJ databases">
        <title>Description of novel Gluconacetobacter.</title>
        <authorList>
            <person name="Sombolestani A."/>
        </authorList>
    </citation>
    <scope>NUCLEOTIDE SEQUENCE [LARGE SCALE GENOMIC DNA]</scope>
    <source>
        <strain evidence="2 3">LMG 19747</strain>
    </source>
</reference>
<organism evidence="2 3">
    <name type="scientific">Gluconacetobacter sacchari</name>
    <dbReference type="NCBI Taxonomy" id="92759"/>
    <lineage>
        <taxon>Bacteria</taxon>
        <taxon>Pseudomonadati</taxon>
        <taxon>Pseudomonadota</taxon>
        <taxon>Alphaproteobacteria</taxon>
        <taxon>Acetobacterales</taxon>
        <taxon>Acetobacteraceae</taxon>
        <taxon>Gluconacetobacter</taxon>
    </lineage>
</organism>
<dbReference type="EMBL" id="JABEQJ010000032">
    <property type="protein sequence ID" value="MBB2162143.1"/>
    <property type="molecule type" value="Genomic_DNA"/>
</dbReference>
<dbReference type="Pfam" id="PF09898">
    <property type="entry name" value="DUF2125"/>
    <property type="match status" value="1"/>
</dbReference>
<dbReference type="AlphaFoldDB" id="A0A7W4IFY0"/>
<comment type="caution">
    <text evidence="2">The sequence shown here is derived from an EMBL/GenBank/DDBJ whole genome shotgun (WGS) entry which is preliminary data.</text>
</comment>
<name>A0A7W4IFY0_9PROT</name>
<evidence type="ECO:0000256" key="1">
    <source>
        <dbReference type="SAM" id="MobiDB-lite"/>
    </source>
</evidence>
<gene>
    <name evidence="2" type="ORF">HLH48_18605</name>
</gene>
<feature type="region of interest" description="Disordered" evidence="1">
    <location>
        <begin position="294"/>
        <end position="313"/>
    </location>
</feature>